<sequence>MTDPDEASGSAEAEAATTPVAAQPEAGAARQRGELQTHPISQGTDYSPYSNPFGNRPSYRTSAGVAASMSSPSDLPTPEGAPATPLPLPHRGGPEADATGASPVASDNGSNVITPGSSAAGPLSPGEIWGVSSPDAADTAGSTTKPRAAAAPRGGGGGDAGAGAGNGGGRKRPEALAVGGSPSADCSPAKRAAGTAGAGPTSPSDAGLESPSEAGARPRGGGGGSSSGGTASAAAAAAAARDRAATSPAELLRKMKSKMMASRALGERGSPTSPA</sequence>
<dbReference type="EMBL" id="KK102831">
    <property type="protein sequence ID" value="KIY96812.1"/>
    <property type="molecule type" value="Genomic_DNA"/>
</dbReference>
<dbReference type="AlphaFoldDB" id="A0A0D2JAQ3"/>
<organism evidence="2 3">
    <name type="scientific">Monoraphidium neglectum</name>
    <dbReference type="NCBI Taxonomy" id="145388"/>
    <lineage>
        <taxon>Eukaryota</taxon>
        <taxon>Viridiplantae</taxon>
        <taxon>Chlorophyta</taxon>
        <taxon>core chlorophytes</taxon>
        <taxon>Chlorophyceae</taxon>
        <taxon>CS clade</taxon>
        <taxon>Sphaeropleales</taxon>
        <taxon>Selenastraceae</taxon>
        <taxon>Monoraphidium</taxon>
    </lineage>
</organism>
<feature type="non-terminal residue" evidence="2">
    <location>
        <position position="275"/>
    </location>
</feature>
<dbReference type="RefSeq" id="XP_013895832.1">
    <property type="nucleotide sequence ID" value="XM_014040378.1"/>
</dbReference>
<dbReference type="KEGG" id="mng:MNEG_11148"/>
<feature type="compositionally biased region" description="Gly residues" evidence="1">
    <location>
        <begin position="218"/>
        <end position="227"/>
    </location>
</feature>
<evidence type="ECO:0000313" key="2">
    <source>
        <dbReference type="EMBL" id="KIY96812.1"/>
    </source>
</evidence>
<feature type="compositionally biased region" description="Low complexity" evidence="1">
    <location>
        <begin position="228"/>
        <end position="249"/>
    </location>
</feature>
<feature type="compositionally biased region" description="Low complexity" evidence="1">
    <location>
        <begin position="7"/>
        <end position="26"/>
    </location>
</feature>
<name>A0A0D2JAQ3_9CHLO</name>
<feature type="compositionally biased region" description="Low complexity" evidence="1">
    <location>
        <begin position="187"/>
        <end position="204"/>
    </location>
</feature>
<gene>
    <name evidence="2" type="ORF">MNEG_11148</name>
</gene>
<feature type="compositionally biased region" description="Polar residues" evidence="1">
    <location>
        <begin position="38"/>
        <end position="61"/>
    </location>
</feature>
<feature type="compositionally biased region" description="Polar residues" evidence="1">
    <location>
        <begin position="105"/>
        <end position="117"/>
    </location>
</feature>
<evidence type="ECO:0000256" key="1">
    <source>
        <dbReference type="SAM" id="MobiDB-lite"/>
    </source>
</evidence>
<feature type="compositionally biased region" description="Gly residues" evidence="1">
    <location>
        <begin position="153"/>
        <end position="168"/>
    </location>
</feature>
<proteinExistence type="predicted"/>
<reference evidence="2 3" key="1">
    <citation type="journal article" date="2013" name="BMC Genomics">
        <title>Reconstruction of the lipid metabolism for the microalga Monoraphidium neglectum from its genome sequence reveals characteristics suitable for biofuel production.</title>
        <authorList>
            <person name="Bogen C."/>
            <person name="Al-Dilaimi A."/>
            <person name="Albersmeier A."/>
            <person name="Wichmann J."/>
            <person name="Grundmann M."/>
            <person name="Rupp O."/>
            <person name="Lauersen K.J."/>
            <person name="Blifernez-Klassen O."/>
            <person name="Kalinowski J."/>
            <person name="Goesmann A."/>
            <person name="Mussgnug J.H."/>
            <person name="Kruse O."/>
        </authorList>
    </citation>
    <scope>NUCLEOTIDE SEQUENCE [LARGE SCALE GENOMIC DNA]</scope>
    <source>
        <strain evidence="2 3">SAG 48.87</strain>
    </source>
</reference>
<feature type="region of interest" description="Disordered" evidence="1">
    <location>
        <begin position="1"/>
        <end position="275"/>
    </location>
</feature>
<protein>
    <submittedName>
        <fullName evidence="2">Uncharacterized protein</fullName>
    </submittedName>
</protein>
<evidence type="ECO:0000313" key="3">
    <source>
        <dbReference type="Proteomes" id="UP000054498"/>
    </source>
</evidence>
<dbReference type="GeneID" id="25728381"/>
<dbReference type="Proteomes" id="UP000054498">
    <property type="component" value="Unassembled WGS sequence"/>
</dbReference>
<keyword evidence="3" id="KW-1185">Reference proteome</keyword>
<accession>A0A0D2JAQ3</accession>